<evidence type="ECO:0000313" key="1">
    <source>
        <dbReference type="EMBL" id="EPE96983.1"/>
    </source>
</evidence>
<dbReference type="AlphaFoldDB" id="S3ICS8"/>
<organism evidence="1 2">
    <name type="scientific">Rhizobium grahamii CCGE 502</name>
    <dbReference type="NCBI Taxonomy" id="990285"/>
    <lineage>
        <taxon>Bacteria</taxon>
        <taxon>Pseudomonadati</taxon>
        <taxon>Pseudomonadota</taxon>
        <taxon>Alphaproteobacteria</taxon>
        <taxon>Hyphomicrobiales</taxon>
        <taxon>Rhizobiaceae</taxon>
        <taxon>Rhizobium/Agrobacterium group</taxon>
        <taxon>Rhizobium</taxon>
    </lineage>
</organism>
<gene>
    <name evidence="1" type="ORF">RGCCGE502_17470</name>
</gene>
<dbReference type="STRING" id="990285.RGCCGE502_17470"/>
<dbReference type="RefSeq" id="WP_016555481.1">
    <property type="nucleotide sequence ID" value="NZ_AEYE02000019.1"/>
</dbReference>
<accession>S3ICS8</accession>
<dbReference type="Proteomes" id="UP000014411">
    <property type="component" value="Unassembled WGS sequence"/>
</dbReference>
<proteinExistence type="predicted"/>
<protein>
    <submittedName>
        <fullName evidence="1">Uncharacterized protein</fullName>
    </submittedName>
</protein>
<name>S3ICS8_9HYPH</name>
<reference evidence="1 2" key="1">
    <citation type="journal article" date="2012" name="J. Bacteriol.">
        <title>Genome sequence of Rhizobium grahamii CCGE502, a broad-host-range symbiont with low nodulation competitiveness in Phaseolus vulgaris.</title>
        <authorList>
            <person name="Althabegoiti M.J."/>
            <person name="Lozano L."/>
            <person name="Torres-Tejerizo G."/>
            <person name="Ormeno-Orrillo E."/>
            <person name="Rogel M.A."/>
            <person name="Gonzalez V."/>
            <person name="Martinez-Romero E."/>
        </authorList>
    </citation>
    <scope>NUCLEOTIDE SEQUENCE [LARGE SCALE GENOMIC DNA]</scope>
    <source>
        <strain evidence="1 2">CCGE 502</strain>
    </source>
</reference>
<sequence length="56" mass="6049">MTELAKFIRLNEDGTLSGNIASIAYDIDITDEPFSSTNLECRANGHCSFRAAIAIA</sequence>
<dbReference type="EMBL" id="AEYE02000019">
    <property type="protein sequence ID" value="EPE96983.1"/>
    <property type="molecule type" value="Genomic_DNA"/>
</dbReference>
<comment type="caution">
    <text evidence="1">The sequence shown here is derived from an EMBL/GenBank/DDBJ whole genome shotgun (WGS) entry which is preliminary data.</text>
</comment>
<keyword evidence="2" id="KW-1185">Reference proteome</keyword>
<evidence type="ECO:0000313" key="2">
    <source>
        <dbReference type="Proteomes" id="UP000014411"/>
    </source>
</evidence>
<dbReference type="HOGENOM" id="CLU_3011169_0_0_5"/>